<dbReference type="PATRIC" id="fig|864564.6.peg.452"/>
<comment type="caution">
    <text evidence="2">The sequence shown here is derived from an EMBL/GenBank/DDBJ whole genome shotgun (WGS) entry which is preliminary data.</text>
</comment>
<gene>
    <name evidence="2" type="ORF">HMPREF0620_1255</name>
</gene>
<reference evidence="2 3" key="1">
    <citation type="submission" date="2010-12" db="EMBL/GenBank/DDBJ databases">
        <authorList>
            <person name="Muzny D."/>
            <person name="Qin X."/>
            <person name="Buhay C."/>
            <person name="Dugan-Rocha S."/>
            <person name="Ding Y."/>
            <person name="Chen G."/>
            <person name="Hawes A."/>
            <person name="Holder M."/>
            <person name="Jhangiani S."/>
            <person name="Johnson A."/>
            <person name="Khan Z."/>
            <person name="Li Z."/>
            <person name="Liu W."/>
            <person name="Liu X."/>
            <person name="Perez L."/>
            <person name="Shen H."/>
            <person name="Wang Q."/>
            <person name="Watt J."/>
            <person name="Xi L."/>
            <person name="Xin Y."/>
            <person name="Zhou J."/>
            <person name="Deng J."/>
            <person name="Jiang H."/>
            <person name="Liu Y."/>
            <person name="Qu J."/>
            <person name="Song X.-Z."/>
            <person name="Zhang L."/>
            <person name="Villasana D."/>
            <person name="Johnson A."/>
            <person name="Liu J."/>
            <person name="Liyanage D."/>
            <person name="Lorensuhewa L."/>
            <person name="Robinson T."/>
            <person name="Song A."/>
            <person name="Song B.-B."/>
            <person name="Dinh H."/>
            <person name="Thornton R."/>
            <person name="Coyle M."/>
            <person name="Francisco L."/>
            <person name="Jackson L."/>
            <person name="Javaid M."/>
            <person name="Korchina V."/>
            <person name="Kovar C."/>
            <person name="Mata R."/>
            <person name="Mathew T."/>
            <person name="Ngo R."/>
            <person name="Nguyen L."/>
            <person name="Nguyen N."/>
            <person name="Okwuonu G."/>
            <person name="Ongeri F."/>
            <person name="Pham C."/>
            <person name="Simmons D."/>
            <person name="Wilczek-Boney K."/>
            <person name="Hale W."/>
            <person name="Jakkamsetti A."/>
            <person name="Pham P."/>
            <person name="Ruth R."/>
            <person name="San Lucas F."/>
            <person name="Warren J."/>
            <person name="Zhang J."/>
            <person name="Zhao Z."/>
            <person name="Zhou C."/>
            <person name="Zhu D."/>
            <person name="Lee S."/>
            <person name="Bess C."/>
            <person name="Blankenburg K."/>
            <person name="Forbes L."/>
            <person name="Fu Q."/>
            <person name="Gubbala S."/>
            <person name="Hirani K."/>
            <person name="Jayaseelan J.C."/>
            <person name="Lara F."/>
            <person name="Munidasa M."/>
            <person name="Palculict T."/>
            <person name="Patil S."/>
            <person name="Pu L.-L."/>
            <person name="Saada N."/>
            <person name="Tang L."/>
            <person name="Weissenberger G."/>
            <person name="Zhu Y."/>
            <person name="Hemphill L."/>
            <person name="Shang Y."/>
            <person name="Youmans B."/>
            <person name="Ayvaz T."/>
            <person name="Ross M."/>
            <person name="Santibanez J."/>
            <person name="Aqrawi P."/>
            <person name="Gross S."/>
            <person name="Joshi V."/>
            <person name="Fowler G."/>
            <person name="Nazareth L."/>
            <person name="Reid J."/>
            <person name="Worley K."/>
            <person name="Petrosino J."/>
            <person name="Highlander S."/>
            <person name="Gibbs R."/>
        </authorList>
    </citation>
    <scope>NUCLEOTIDE SEQUENCE [LARGE SCALE GENOMIC DNA]</scope>
    <source>
        <strain evidence="2 3">DSM 10105</strain>
    </source>
</reference>
<dbReference type="HOGENOM" id="CLU_042037_0_0_11"/>
<evidence type="ECO:0000313" key="3">
    <source>
        <dbReference type="Proteomes" id="UP000004946"/>
    </source>
</evidence>
<organism evidence="2 3">
    <name type="scientific">Parascardovia denticolens DSM 10105 = JCM 12538</name>
    <dbReference type="NCBI Taxonomy" id="864564"/>
    <lineage>
        <taxon>Bacteria</taxon>
        <taxon>Bacillati</taxon>
        <taxon>Actinomycetota</taxon>
        <taxon>Actinomycetes</taxon>
        <taxon>Bifidobacteriales</taxon>
        <taxon>Bifidobacteriaceae</taxon>
        <taxon>Parascardovia</taxon>
    </lineage>
</organism>
<name>E6K2L6_PARDN</name>
<feature type="domain" description="Lon proteolytic" evidence="1">
    <location>
        <begin position="164"/>
        <end position="255"/>
    </location>
</feature>
<dbReference type="PANTHER" id="PTHR10046">
    <property type="entry name" value="ATP DEPENDENT LON PROTEASE FAMILY MEMBER"/>
    <property type="match status" value="1"/>
</dbReference>
<dbReference type="GO" id="GO:0004176">
    <property type="term" value="F:ATP-dependent peptidase activity"/>
    <property type="evidence" value="ECO:0007669"/>
    <property type="project" value="InterPro"/>
</dbReference>
<dbReference type="SUPFAM" id="SSF54211">
    <property type="entry name" value="Ribosomal protein S5 domain 2-like"/>
    <property type="match status" value="1"/>
</dbReference>
<dbReference type="eggNOG" id="COG3480">
    <property type="taxonomic scope" value="Bacteria"/>
</dbReference>
<dbReference type="InterPro" id="IPR014721">
    <property type="entry name" value="Ribsml_uS5_D2-typ_fold_subgr"/>
</dbReference>
<dbReference type="RefSeq" id="WP_006289779.1">
    <property type="nucleotide sequence ID" value="NZ_AP012333.1"/>
</dbReference>
<dbReference type="EMBL" id="AEON01000002">
    <property type="protein sequence ID" value="EFT82570.1"/>
    <property type="molecule type" value="Genomic_DNA"/>
</dbReference>
<dbReference type="Pfam" id="PF05362">
    <property type="entry name" value="Lon_C"/>
    <property type="match status" value="1"/>
</dbReference>
<dbReference type="GO" id="GO:0006508">
    <property type="term" value="P:proteolysis"/>
    <property type="evidence" value="ECO:0007669"/>
    <property type="project" value="InterPro"/>
</dbReference>
<dbReference type="InterPro" id="IPR020568">
    <property type="entry name" value="Ribosomal_Su5_D2-typ_SF"/>
</dbReference>
<evidence type="ECO:0000313" key="2">
    <source>
        <dbReference type="EMBL" id="EFT82570.1"/>
    </source>
</evidence>
<evidence type="ECO:0000259" key="1">
    <source>
        <dbReference type="Pfam" id="PF05362"/>
    </source>
</evidence>
<dbReference type="AlphaFoldDB" id="E6K2L6"/>
<dbReference type="InterPro" id="IPR008269">
    <property type="entry name" value="Lon_proteolytic"/>
</dbReference>
<dbReference type="GO" id="GO:0030163">
    <property type="term" value="P:protein catabolic process"/>
    <property type="evidence" value="ECO:0007669"/>
    <property type="project" value="InterPro"/>
</dbReference>
<sequence length="274" mass="29024">MTTKSPKPRARRARFIGWLTIILALALLFAPQAAYTVEMPGPTGDVLGAVSSKAKAPKMIEVSGAKSFKDPGKLLLTTVSAFGVPGYPATNAQVLWAWFQKDTIVVPQELEYPVNQTADDYKQETNKQMSGAQEAAQTQALAFLKRRGIAVDRAKVSMHVDDIGGPSAGMMYTLGTIDKFTSVNETGGKVIAGTGTMEKNGKIGPIGGIRLKMVGAMRDGARWFIAPTSNCNEVTGHIPSGLHVVAVSNLDQAYDALVAIGQGKTDGLKSCPVS</sequence>
<protein>
    <recommendedName>
        <fullName evidence="1">Lon proteolytic domain-containing protein</fullName>
    </recommendedName>
</protein>
<proteinExistence type="predicted"/>
<accession>E6K2L6</accession>
<dbReference type="GO" id="GO:0005524">
    <property type="term" value="F:ATP binding"/>
    <property type="evidence" value="ECO:0007669"/>
    <property type="project" value="InterPro"/>
</dbReference>
<keyword evidence="3" id="KW-1185">Reference proteome</keyword>
<dbReference type="GO" id="GO:0004252">
    <property type="term" value="F:serine-type endopeptidase activity"/>
    <property type="evidence" value="ECO:0007669"/>
    <property type="project" value="InterPro"/>
</dbReference>
<dbReference type="InterPro" id="IPR027065">
    <property type="entry name" value="Lon_Prtase"/>
</dbReference>
<dbReference type="Gene3D" id="3.30.230.10">
    <property type="match status" value="1"/>
</dbReference>
<dbReference type="Proteomes" id="UP000004946">
    <property type="component" value="Chromosome"/>
</dbReference>
<dbReference type="KEGG" id="pdo:PSDT_0411"/>